<dbReference type="AlphaFoldDB" id="A0A239LFW5"/>
<dbReference type="SUPFAM" id="SSF53613">
    <property type="entry name" value="Ribokinase-like"/>
    <property type="match status" value="1"/>
</dbReference>
<evidence type="ECO:0000256" key="10">
    <source>
        <dbReference type="NCBIfam" id="TIGR02152"/>
    </source>
</evidence>
<evidence type="ECO:0000256" key="8">
    <source>
        <dbReference type="ARBA" id="ARBA00023277"/>
    </source>
</evidence>
<dbReference type="EC" id="2.7.1.15" evidence="9 10"/>
<keyword evidence="6 9" id="KW-0460">Magnesium</keyword>
<feature type="binding site" evidence="9">
    <location>
        <position position="249"/>
    </location>
    <ligand>
        <name>K(+)</name>
        <dbReference type="ChEBI" id="CHEBI:29103"/>
    </ligand>
</feature>
<dbReference type="RefSeq" id="WP_089234898.1">
    <property type="nucleotide sequence ID" value="NZ_FZOY01000009.1"/>
</dbReference>
<evidence type="ECO:0000259" key="11">
    <source>
        <dbReference type="Pfam" id="PF00294"/>
    </source>
</evidence>
<feature type="binding site" evidence="9">
    <location>
        <position position="288"/>
    </location>
    <ligand>
        <name>K(+)</name>
        <dbReference type="ChEBI" id="CHEBI:29103"/>
    </ligand>
</feature>
<dbReference type="PANTHER" id="PTHR10584">
    <property type="entry name" value="SUGAR KINASE"/>
    <property type="match status" value="1"/>
</dbReference>
<evidence type="ECO:0000256" key="3">
    <source>
        <dbReference type="ARBA" id="ARBA00022741"/>
    </source>
</evidence>
<feature type="active site" description="Proton acceptor" evidence="9">
    <location>
        <position position="253"/>
    </location>
</feature>
<evidence type="ECO:0000256" key="6">
    <source>
        <dbReference type="ARBA" id="ARBA00022842"/>
    </source>
</evidence>
<reference evidence="12 13" key="1">
    <citation type="submission" date="2017-06" db="EMBL/GenBank/DDBJ databases">
        <authorList>
            <person name="Kim H.J."/>
            <person name="Triplett B.A."/>
        </authorList>
    </citation>
    <scope>NUCLEOTIDE SEQUENCE [LARGE SCALE GENOMIC DNA]</scope>
    <source>
        <strain evidence="12 13">DSM 29339</strain>
    </source>
</reference>
<feature type="binding site" evidence="9">
    <location>
        <position position="139"/>
    </location>
    <ligand>
        <name>substrate</name>
    </ligand>
</feature>
<dbReference type="HAMAP" id="MF_01987">
    <property type="entry name" value="Ribokinase"/>
    <property type="match status" value="1"/>
</dbReference>
<dbReference type="GO" id="GO:0005524">
    <property type="term" value="F:ATP binding"/>
    <property type="evidence" value="ECO:0007669"/>
    <property type="project" value="UniProtKB-UniRule"/>
</dbReference>
<feature type="binding site" evidence="9">
    <location>
        <position position="286"/>
    </location>
    <ligand>
        <name>K(+)</name>
        <dbReference type="ChEBI" id="CHEBI:29103"/>
    </ligand>
</feature>
<protein>
    <recommendedName>
        <fullName evidence="9 10">Ribokinase</fullName>
        <shortName evidence="9">RK</shortName>
        <ecNumber evidence="9 10">2.7.1.15</ecNumber>
    </recommendedName>
</protein>
<dbReference type="PANTHER" id="PTHR10584:SF166">
    <property type="entry name" value="RIBOKINASE"/>
    <property type="match status" value="1"/>
</dbReference>
<keyword evidence="9" id="KW-0963">Cytoplasm</keyword>
<comment type="caution">
    <text evidence="9">Lacks conserved residue(s) required for the propagation of feature annotation.</text>
</comment>
<accession>A0A239LFW5</accession>
<evidence type="ECO:0000256" key="1">
    <source>
        <dbReference type="ARBA" id="ARBA00022679"/>
    </source>
</evidence>
<comment type="cofactor">
    <cofactor evidence="9">
        <name>Mg(2+)</name>
        <dbReference type="ChEBI" id="CHEBI:18420"/>
    </cofactor>
    <text evidence="9">Requires a divalent cation, most likely magnesium in vivo, as an electrophilic catalyst to aid phosphoryl group transfer. It is the chelate of the metal and the nucleotide that is the actual substrate.</text>
</comment>
<comment type="subcellular location">
    <subcellularLocation>
        <location evidence="9">Cytoplasm</location>
    </subcellularLocation>
</comment>
<feature type="binding site" evidence="9">
    <location>
        <begin position="252"/>
        <end position="253"/>
    </location>
    <ligand>
        <name>ATP</name>
        <dbReference type="ChEBI" id="CHEBI:30616"/>
    </ligand>
</feature>
<evidence type="ECO:0000256" key="5">
    <source>
        <dbReference type="ARBA" id="ARBA00022840"/>
    </source>
</evidence>
<sequence length="306" mass="30521">MSIAVFGSINIDLTTYGARLPRPGETLHGDRYAIGLGGKGCNQAVAASRLGAPTVLIGRVGDDTFGQRALADLRSTGVSTDGVLVDAGAETGIAVIGVDAEAQNCITVVGGANMAIDASDVERCRGALEGASVLLLQLETPLDAGLLAADIVRASGGRVILDPAPAPRGGLPADVLARVDIVTPNETETELLVGLRPGNPEEAARAAGMLRAQGVAAAVVKLGAAGVYYQDAESEGFVPPFKVDSIDTVAAGDCFNGGLGYALSQGAPLGEAIRFAAACGALSTTKAGASSSAPTLAEVEALLGGQ</sequence>
<dbReference type="CDD" id="cd01174">
    <property type="entry name" value="ribokinase"/>
    <property type="match status" value="1"/>
</dbReference>
<dbReference type="UniPathway" id="UPA00916">
    <property type="reaction ID" value="UER00889"/>
</dbReference>
<comment type="function">
    <text evidence="9">Catalyzes the phosphorylation of ribose at O-5 in a reaction requiring ATP and magnesium. The resulting D-ribose-5-phosphate can then be used either for sythesis of nucleotides, histidine, and tryptophan, or as a component of the pentose phosphate pathway.</text>
</comment>
<evidence type="ECO:0000256" key="7">
    <source>
        <dbReference type="ARBA" id="ARBA00022958"/>
    </source>
</evidence>
<keyword evidence="4 9" id="KW-0418">Kinase</keyword>
<dbReference type="InterPro" id="IPR011611">
    <property type="entry name" value="PfkB_dom"/>
</dbReference>
<keyword evidence="7 9" id="KW-0630">Potassium</keyword>
<keyword evidence="2 9" id="KW-0479">Metal-binding</keyword>
<feature type="binding site" evidence="9">
    <location>
        <position position="247"/>
    </location>
    <ligand>
        <name>K(+)</name>
        <dbReference type="ChEBI" id="CHEBI:29103"/>
    </ligand>
</feature>
<comment type="similarity">
    <text evidence="9">Belongs to the carbohydrate kinase PfkB family. Ribokinase subfamily.</text>
</comment>
<dbReference type="InterPro" id="IPR011877">
    <property type="entry name" value="Ribokinase"/>
</dbReference>
<name>A0A239LFW5_9RHOB</name>
<dbReference type="GO" id="GO:0004747">
    <property type="term" value="F:ribokinase activity"/>
    <property type="evidence" value="ECO:0007669"/>
    <property type="project" value="UniProtKB-UniRule"/>
</dbReference>
<comment type="subunit">
    <text evidence="9">Homodimer.</text>
</comment>
<feature type="binding site" evidence="9">
    <location>
        <position position="253"/>
    </location>
    <ligand>
        <name>substrate</name>
    </ligand>
</feature>
<evidence type="ECO:0000256" key="4">
    <source>
        <dbReference type="ARBA" id="ARBA00022777"/>
    </source>
</evidence>
<feature type="binding site" evidence="9">
    <location>
        <position position="185"/>
    </location>
    <ligand>
        <name>ATP</name>
        <dbReference type="ChEBI" id="CHEBI:30616"/>
    </ligand>
</feature>
<dbReference type="GO" id="GO:0019303">
    <property type="term" value="P:D-ribose catabolic process"/>
    <property type="evidence" value="ECO:0007669"/>
    <property type="project" value="UniProtKB-UniRule"/>
</dbReference>
<dbReference type="GO" id="GO:0046872">
    <property type="term" value="F:metal ion binding"/>
    <property type="evidence" value="ECO:0007669"/>
    <property type="project" value="UniProtKB-KW"/>
</dbReference>
<keyword evidence="5 9" id="KW-0067">ATP-binding</keyword>
<keyword evidence="8 9" id="KW-0119">Carbohydrate metabolism</keyword>
<feature type="binding site" evidence="9">
    <location>
        <begin position="38"/>
        <end position="42"/>
    </location>
    <ligand>
        <name>substrate</name>
    </ligand>
</feature>
<feature type="binding site" evidence="9">
    <location>
        <begin position="10"/>
        <end position="12"/>
    </location>
    <ligand>
        <name>substrate</name>
    </ligand>
</feature>
<feature type="binding site" evidence="9">
    <location>
        <position position="292"/>
    </location>
    <ligand>
        <name>K(+)</name>
        <dbReference type="ChEBI" id="CHEBI:29103"/>
    </ligand>
</feature>
<comment type="pathway">
    <text evidence="9">Carbohydrate metabolism; D-ribose degradation; D-ribose 5-phosphate from beta-D-ribopyranose: step 2/2.</text>
</comment>
<evidence type="ECO:0000256" key="9">
    <source>
        <dbReference type="HAMAP-Rule" id="MF_01987"/>
    </source>
</evidence>
<dbReference type="Gene3D" id="3.40.1190.20">
    <property type="match status" value="1"/>
</dbReference>
<dbReference type="OrthoDB" id="9792663at2"/>
<organism evidence="12 13">
    <name type="scientific">Tropicimonas sediminicola</name>
    <dbReference type="NCBI Taxonomy" id="1031541"/>
    <lineage>
        <taxon>Bacteria</taxon>
        <taxon>Pseudomonadati</taxon>
        <taxon>Pseudomonadota</taxon>
        <taxon>Alphaproteobacteria</taxon>
        <taxon>Rhodobacterales</taxon>
        <taxon>Roseobacteraceae</taxon>
        <taxon>Tropicimonas</taxon>
    </lineage>
</organism>
<evidence type="ECO:0000313" key="12">
    <source>
        <dbReference type="EMBL" id="SNT28404.1"/>
    </source>
</evidence>
<dbReference type="GO" id="GO:0005829">
    <property type="term" value="C:cytosol"/>
    <property type="evidence" value="ECO:0007669"/>
    <property type="project" value="TreeGrafter"/>
</dbReference>
<evidence type="ECO:0000256" key="2">
    <source>
        <dbReference type="ARBA" id="ARBA00022723"/>
    </source>
</evidence>
<feature type="binding site" evidence="9">
    <location>
        <begin position="221"/>
        <end position="226"/>
    </location>
    <ligand>
        <name>ATP</name>
        <dbReference type="ChEBI" id="CHEBI:30616"/>
    </ligand>
</feature>
<dbReference type="PRINTS" id="PR00990">
    <property type="entry name" value="RIBOKINASE"/>
</dbReference>
<feature type="domain" description="Carbohydrate kinase PfkB" evidence="11">
    <location>
        <begin position="2"/>
        <end position="295"/>
    </location>
</feature>
<dbReference type="InterPro" id="IPR002139">
    <property type="entry name" value="Ribo/fructo_kinase"/>
</dbReference>
<keyword evidence="1 9" id="KW-0808">Transferase</keyword>
<feature type="binding site" evidence="9">
    <location>
        <position position="283"/>
    </location>
    <ligand>
        <name>K(+)</name>
        <dbReference type="ChEBI" id="CHEBI:29103"/>
    </ligand>
</feature>
<comment type="activity regulation">
    <text evidence="9">Activated by a monovalent cation that binds near, but not in, the active site. The most likely occupant of the site in vivo is potassium. Ion binding induces a conformational change that may alter substrate affinity.</text>
</comment>
<dbReference type="NCBIfam" id="TIGR02152">
    <property type="entry name" value="D_ribokin_bact"/>
    <property type="match status" value="1"/>
</dbReference>
<dbReference type="EMBL" id="FZOY01000009">
    <property type="protein sequence ID" value="SNT28404.1"/>
    <property type="molecule type" value="Genomic_DNA"/>
</dbReference>
<evidence type="ECO:0000313" key="13">
    <source>
        <dbReference type="Proteomes" id="UP000198426"/>
    </source>
</evidence>
<dbReference type="InterPro" id="IPR029056">
    <property type="entry name" value="Ribokinase-like"/>
</dbReference>
<keyword evidence="13" id="KW-1185">Reference proteome</keyword>
<dbReference type="Pfam" id="PF00294">
    <property type="entry name" value="PfkB"/>
    <property type="match status" value="1"/>
</dbReference>
<dbReference type="Proteomes" id="UP000198426">
    <property type="component" value="Unassembled WGS sequence"/>
</dbReference>
<gene>
    <name evidence="9" type="primary">rbsK</name>
    <name evidence="12" type="ORF">SAMN05421757_109155</name>
</gene>
<comment type="catalytic activity">
    <reaction evidence="9">
        <text>D-ribose + ATP = D-ribose 5-phosphate + ADP + H(+)</text>
        <dbReference type="Rhea" id="RHEA:13697"/>
        <dbReference type="ChEBI" id="CHEBI:15378"/>
        <dbReference type="ChEBI" id="CHEBI:30616"/>
        <dbReference type="ChEBI" id="CHEBI:47013"/>
        <dbReference type="ChEBI" id="CHEBI:78346"/>
        <dbReference type="ChEBI" id="CHEBI:456216"/>
        <dbReference type="EC" id="2.7.1.15"/>
    </reaction>
</comment>
<keyword evidence="3 9" id="KW-0547">Nucleotide-binding</keyword>
<proteinExistence type="inferred from homology"/>